<dbReference type="InParanoid" id="A0A7N5JC55"/>
<dbReference type="InterPro" id="IPR050700">
    <property type="entry name" value="YIM1/Zinc_Alcohol_DH_Fams"/>
</dbReference>
<proteinExistence type="inferred from homology"/>
<dbReference type="PANTHER" id="PTHR11695:SF294">
    <property type="entry name" value="RETICULON-4-INTERACTING PROTEIN 1, MITOCHONDRIAL"/>
    <property type="match status" value="1"/>
</dbReference>
<evidence type="ECO:0000256" key="2">
    <source>
        <dbReference type="ARBA" id="ARBA00010371"/>
    </source>
</evidence>
<organism evidence="6 7">
    <name type="scientific">Ailuropoda melanoleuca</name>
    <name type="common">Giant panda</name>
    <dbReference type="NCBI Taxonomy" id="9646"/>
    <lineage>
        <taxon>Eukaryota</taxon>
        <taxon>Metazoa</taxon>
        <taxon>Chordata</taxon>
        <taxon>Craniata</taxon>
        <taxon>Vertebrata</taxon>
        <taxon>Euteleostomi</taxon>
        <taxon>Mammalia</taxon>
        <taxon>Eutheria</taxon>
        <taxon>Laurasiatheria</taxon>
        <taxon>Carnivora</taxon>
        <taxon>Caniformia</taxon>
        <taxon>Ursidae</taxon>
        <taxon>Ailuropoda</taxon>
    </lineage>
</organism>
<comment type="similarity">
    <text evidence="2">Belongs to the zinc-containing alcohol dehydrogenase family. Quinone oxidoreductase subfamily.</text>
</comment>
<dbReference type="PANTHER" id="PTHR11695">
    <property type="entry name" value="ALCOHOL DEHYDROGENASE RELATED"/>
    <property type="match status" value="1"/>
</dbReference>
<dbReference type="GO" id="GO:0005739">
    <property type="term" value="C:mitochondrion"/>
    <property type="evidence" value="ECO:0007669"/>
    <property type="project" value="UniProtKB-SubCell"/>
</dbReference>
<dbReference type="Proteomes" id="UP000008912">
    <property type="component" value="Unassembled WGS sequence"/>
</dbReference>
<dbReference type="Gene3D" id="3.90.180.10">
    <property type="entry name" value="Medium-chain alcohol dehydrogenases, catalytic domain"/>
    <property type="match status" value="1"/>
</dbReference>
<evidence type="ECO:0000256" key="4">
    <source>
        <dbReference type="ARBA" id="ARBA00023002"/>
    </source>
</evidence>
<keyword evidence="3" id="KW-0809">Transit peptide</keyword>
<accession>A0A7N5JC55</accession>
<reference evidence="6" key="3">
    <citation type="submission" date="2025-09" db="UniProtKB">
        <authorList>
            <consortium name="Ensembl"/>
        </authorList>
    </citation>
    <scope>IDENTIFICATION</scope>
</reference>
<sequence length="175" mass="19780">MGEKLLYFTFKYSSALKNTLTYIGWIGLQFSIKLRSGFLNLVFCCEELFDFILDNVGGSTETWALNFLKKWSGATYVTLVTPFLLNMDRLGIADGMLQTGVTVGSKALKHFWQGVHYRWAFFMASGVYLDDIAKLVDEGKIQPVIEKTFPFSQVPEAFLKVERGHARGKTVINVV</sequence>
<dbReference type="GO" id="GO:0016491">
    <property type="term" value="F:oxidoreductase activity"/>
    <property type="evidence" value="ECO:0007669"/>
    <property type="project" value="UniProtKB-KW"/>
</dbReference>
<keyword evidence="7" id="KW-1185">Reference proteome</keyword>
<name>A0A7N5JC55_AILME</name>
<comment type="subcellular location">
    <subcellularLocation>
        <location evidence="1">Mitochondrion</location>
    </subcellularLocation>
</comment>
<keyword evidence="5" id="KW-0496">Mitochondrion</keyword>
<dbReference type="GeneTree" id="ENSGT00880000138028"/>
<reference evidence="6 7" key="1">
    <citation type="journal article" date="2010" name="Nature">
        <title>The sequence and de novo assembly of the giant panda genome.</title>
        <authorList>
            <person name="Li R."/>
            <person name="Fan W."/>
            <person name="Tian G."/>
            <person name="Zhu H."/>
            <person name="He L."/>
            <person name="Cai J."/>
            <person name="Huang Q."/>
            <person name="Cai Q."/>
            <person name="Li B."/>
            <person name="Bai Y."/>
            <person name="Zhang Z."/>
            <person name="Zhang Y."/>
            <person name="Wang W."/>
            <person name="Li J."/>
            <person name="Wei F."/>
            <person name="Li H."/>
            <person name="Jian M."/>
            <person name="Li J."/>
            <person name="Zhang Z."/>
            <person name="Nielsen R."/>
            <person name="Li D."/>
            <person name="Gu W."/>
            <person name="Yang Z."/>
            <person name="Xuan Z."/>
            <person name="Ryder O.A."/>
            <person name="Leung F.C."/>
            <person name="Zhou Y."/>
            <person name="Cao J."/>
            <person name="Sun X."/>
            <person name="Fu Y."/>
            <person name="Fang X."/>
            <person name="Guo X."/>
            <person name="Wang B."/>
            <person name="Hou R."/>
            <person name="Shen F."/>
            <person name="Mu B."/>
            <person name="Ni P."/>
            <person name="Lin R."/>
            <person name="Qian W."/>
            <person name="Wang G."/>
            <person name="Yu C."/>
            <person name="Nie W."/>
            <person name="Wang J."/>
            <person name="Wu Z."/>
            <person name="Liang H."/>
            <person name="Min J."/>
            <person name="Wu Q."/>
            <person name="Cheng S."/>
            <person name="Ruan J."/>
            <person name="Wang M."/>
            <person name="Shi Z."/>
            <person name="Wen M."/>
            <person name="Liu B."/>
            <person name="Ren X."/>
            <person name="Zheng H."/>
            <person name="Dong D."/>
            <person name="Cook K."/>
            <person name="Shan G."/>
            <person name="Zhang H."/>
            <person name="Kosiol C."/>
            <person name="Xie X."/>
            <person name="Lu Z."/>
            <person name="Zheng H."/>
            <person name="Li Y."/>
            <person name="Steiner C.C."/>
            <person name="Lam T.T."/>
            <person name="Lin S."/>
            <person name="Zhang Q."/>
            <person name="Li G."/>
            <person name="Tian J."/>
            <person name="Gong T."/>
            <person name="Liu H."/>
            <person name="Zhang D."/>
            <person name="Fang L."/>
            <person name="Ye C."/>
            <person name="Zhang J."/>
            <person name="Hu W."/>
            <person name="Xu A."/>
            <person name="Ren Y."/>
            <person name="Zhang G."/>
            <person name="Bruford M.W."/>
            <person name="Li Q."/>
            <person name="Ma L."/>
            <person name="Guo Y."/>
            <person name="An N."/>
            <person name="Hu Y."/>
            <person name="Zheng Y."/>
            <person name="Shi Y."/>
            <person name="Li Z."/>
            <person name="Liu Q."/>
            <person name="Chen Y."/>
            <person name="Zhao J."/>
            <person name="Qu N."/>
            <person name="Zhao S."/>
            <person name="Tian F."/>
            <person name="Wang X."/>
            <person name="Wang H."/>
            <person name="Xu L."/>
            <person name="Liu X."/>
            <person name="Vinar T."/>
            <person name="Wang Y."/>
            <person name="Lam T.W."/>
            <person name="Yiu S.M."/>
            <person name="Liu S."/>
            <person name="Zhang H."/>
            <person name="Li D."/>
            <person name="Huang Y."/>
            <person name="Wang X."/>
            <person name="Yang G."/>
            <person name="Jiang Z."/>
            <person name="Wang J."/>
            <person name="Qin N."/>
            <person name="Li L."/>
            <person name="Li J."/>
            <person name="Bolund L."/>
            <person name="Kristiansen K."/>
            <person name="Wong G.K."/>
            <person name="Olson M."/>
            <person name="Zhang X."/>
            <person name="Li S."/>
            <person name="Yang H."/>
            <person name="Wang J."/>
            <person name="Wang J."/>
        </authorList>
    </citation>
    <scope>NUCLEOTIDE SEQUENCE [LARGE SCALE GENOMIC DNA]</scope>
</reference>
<dbReference type="Pfam" id="PF13602">
    <property type="entry name" value="ADH_zinc_N_2"/>
    <property type="match status" value="1"/>
</dbReference>
<dbReference type="FunFam" id="3.40.50.720:FF:000147">
    <property type="entry name" value="Reticulon-4-interacting protein 1 homolog, mitochondrial"/>
    <property type="match status" value="1"/>
</dbReference>
<dbReference type="AlphaFoldDB" id="A0A7N5JC55"/>
<evidence type="ECO:0000256" key="5">
    <source>
        <dbReference type="ARBA" id="ARBA00023128"/>
    </source>
</evidence>
<evidence type="ECO:0008006" key="8">
    <source>
        <dbReference type="Google" id="ProtNLM"/>
    </source>
</evidence>
<dbReference type="Ensembl" id="ENSAMET00000036223.1">
    <property type="protein sequence ID" value="ENSAMEP00000023317.1"/>
    <property type="gene ID" value="ENSAMEG00000029538.1"/>
</dbReference>
<evidence type="ECO:0000313" key="7">
    <source>
        <dbReference type="Proteomes" id="UP000008912"/>
    </source>
</evidence>
<evidence type="ECO:0000256" key="3">
    <source>
        <dbReference type="ARBA" id="ARBA00022946"/>
    </source>
</evidence>
<protein>
    <recommendedName>
        <fullName evidence="8">Reticulon 4 interacting protein 1</fullName>
    </recommendedName>
</protein>
<keyword evidence="4" id="KW-0560">Oxidoreductase</keyword>
<reference evidence="6" key="2">
    <citation type="submission" date="2025-08" db="UniProtKB">
        <authorList>
            <consortium name="Ensembl"/>
        </authorList>
    </citation>
    <scope>IDENTIFICATION</scope>
</reference>
<evidence type="ECO:0000313" key="6">
    <source>
        <dbReference type="Ensembl" id="ENSAMEP00000023317.1"/>
    </source>
</evidence>
<evidence type="ECO:0000256" key="1">
    <source>
        <dbReference type="ARBA" id="ARBA00004173"/>
    </source>
</evidence>
<dbReference type="Gene3D" id="3.40.50.720">
    <property type="entry name" value="NAD(P)-binding Rossmann-like Domain"/>
    <property type="match status" value="1"/>
</dbReference>